<dbReference type="EMBL" id="JAWWNJ010000024">
    <property type="protein sequence ID" value="KAK7031988.1"/>
    <property type="molecule type" value="Genomic_DNA"/>
</dbReference>
<evidence type="ECO:0000313" key="3">
    <source>
        <dbReference type="EMBL" id="KAK7031988.1"/>
    </source>
</evidence>
<feature type="compositionally biased region" description="Acidic residues" evidence="1">
    <location>
        <begin position="1044"/>
        <end position="1054"/>
    </location>
</feature>
<gene>
    <name evidence="3" type="ORF">R3P38DRAFT_2620365</name>
</gene>
<evidence type="ECO:0000313" key="4">
    <source>
        <dbReference type="Proteomes" id="UP001362999"/>
    </source>
</evidence>
<evidence type="ECO:0000256" key="1">
    <source>
        <dbReference type="SAM" id="MobiDB-lite"/>
    </source>
</evidence>
<feature type="compositionally biased region" description="Polar residues" evidence="1">
    <location>
        <begin position="557"/>
        <end position="568"/>
    </location>
</feature>
<feature type="region of interest" description="Disordered" evidence="1">
    <location>
        <begin position="673"/>
        <end position="697"/>
    </location>
</feature>
<protein>
    <recommendedName>
        <fullName evidence="2">DUF6589 domain-containing protein</fullName>
    </recommendedName>
</protein>
<organism evidence="3 4">
    <name type="scientific">Favolaschia claudopus</name>
    <dbReference type="NCBI Taxonomy" id="2862362"/>
    <lineage>
        <taxon>Eukaryota</taxon>
        <taxon>Fungi</taxon>
        <taxon>Dikarya</taxon>
        <taxon>Basidiomycota</taxon>
        <taxon>Agaricomycotina</taxon>
        <taxon>Agaricomycetes</taxon>
        <taxon>Agaricomycetidae</taxon>
        <taxon>Agaricales</taxon>
        <taxon>Marasmiineae</taxon>
        <taxon>Mycenaceae</taxon>
        <taxon>Favolaschia</taxon>
    </lineage>
</organism>
<dbReference type="Proteomes" id="UP001362999">
    <property type="component" value="Unassembled WGS sequence"/>
</dbReference>
<feature type="compositionally biased region" description="Pro residues" evidence="1">
    <location>
        <begin position="949"/>
        <end position="961"/>
    </location>
</feature>
<feature type="compositionally biased region" description="Basic and acidic residues" evidence="1">
    <location>
        <begin position="994"/>
        <end position="1005"/>
    </location>
</feature>
<dbReference type="InterPro" id="IPR046496">
    <property type="entry name" value="DUF6589"/>
</dbReference>
<dbReference type="AlphaFoldDB" id="A0AAW0C0N7"/>
<feature type="compositionally biased region" description="Low complexity" evidence="1">
    <location>
        <begin position="962"/>
        <end position="987"/>
    </location>
</feature>
<proteinExistence type="predicted"/>
<evidence type="ECO:0000259" key="2">
    <source>
        <dbReference type="Pfam" id="PF20231"/>
    </source>
</evidence>
<keyword evidence="4" id="KW-1185">Reference proteome</keyword>
<feature type="region of interest" description="Disordered" evidence="1">
    <location>
        <begin position="929"/>
        <end position="1069"/>
    </location>
</feature>
<feature type="compositionally biased region" description="Polar residues" evidence="1">
    <location>
        <begin position="674"/>
        <end position="686"/>
    </location>
</feature>
<dbReference type="Pfam" id="PF20231">
    <property type="entry name" value="DUF6589"/>
    <property type="match status" value="1"/>
</dbReference>
<comment type="caution">
    <text evidence="3">The sequence shown here is derived from an EMBL/GenBank/DDBJ whole genome shotgun (WGS) entry which is preliminary data.</text>
</comment>
<reference evidence="3 4" key="1">
    <citation type="journal article" date="2024" name="J Genomics">
        <title>Draft genome sequencing and assembly of Favolaschia claudopus CIRM-BRFM 2984 isolated from oak limbs.</title>
        <authorList>
            <person name="Navarro D."/>
            <person name="Drula E."/>
            <person name="Chaduli D."/>
            <person name="Cazenave R."/>
            <person name="Ahrendt S."/>
            <person name="Wang J."/>
            <person name="Lipzen A."/>
            <person name="Daum C."/>
            <person name="Barry K."/>
            <person name="Grigoriev I.V."/>
            <person name="Favel A."/>
            <person name="Rosso M.N."/>
            <person name="Martin F."/>
        </authorList>
    </citation>
    <scope>NUCLEOTIDE SEQUENCE [LARGE SCALE GENOMIC DNA]</scope>
    <source>
        <strain evidence="3 4">CIRM-BRFM 2984</strain>
    </source>
</reference>
<sequence>MEEFDPNTIRKVRSYRRIPSKLTVDIPSFSFNGSASAPATPATATPPFSFVNEIRPKRSKWEKVDEVFLNWGFDSLGDFLQAVFHPHRRGEEDLRTPRHVATVTRFLQGSCAVKLADIIELIYDHPQSRPKLKFPDQINAAFSPDKPLEEIRFARPCLNAWATRVVGDELYRRTGQLARKNDDPDDRTHVRASTNGRKEGVRVVTWDDTRFTIQGLADRYREEDGLMWYITECFCAPRVDGKVVVRKRRPHPAIQVAALSSFILSRNSYASGDLALPLGIWHFASQSHVNVKRVYCRLGSTVSDSTARKALDSASDADSLALVTRVDTAADQGDSAGSLVLDNIQYYDLTYEHGIGRGNELKVGTAATFAFYHDAQPGAFDAQDHIDRICKEERQNMTTETIYNAIDWLKHYEISDHHLVRVLAEYSPYLSHMTPQISARFRELLAIHHIPLHKTNLQPLGTNAEQEGTSQGMHQALKDFDQQIGVQPEKFRNILSWVRGDGASHATIMGLKKLLADTPDIYDSLRNVITTPETWHTKATDLNSCASNHYGPAASKDPSSLSRSSNAANMKRPTDLKKCDFYPTSRSMTLIWEARVLDCWRIVLGVDDIHDHFKQLAEVDALSTLDELLVHAAALRRNYASHTAYNQSLSKSEFDSDPDTVIPIGTPKTFAADNITTPAPENSNAGTGKGKKAPETHVEDAGFDRDRVLSNSILFIMEFGWWVELNYAIPEGDIGRVLEIFKIYIFSFAGTSNQHYMRYMLELYALLEYECSPALKLTLLNNFLFNLRGELGHSVEGDLTQEWSNKWIIGMAKKRGGEFDEHYFRKTISPNVRHFLQIKEDVESAFDLKRRSKSHTSPHLRDETKILLRMYKEEELHSFCLGRSMGHAAVNRFDRGYARLEGGKLDDFLKKSKDYVSVLKTMEKLRRMEDTQLMDVDSSSSSLPRNSPSSPPHPSSPPPASTRPASALSNSSTSSSDSSQSSHSTTSRVGTEQVEAHDPEDRSNEELTSGSDLTVTVDAATGQMSGDWYEEHEFPEALLKMNEEDAESSEEEDELKPSNDVDSENSEEE</sequence>
<feature type="region of interest" description="Disordered" evidence="1">
    <location>
        <begin position="549"/>
        <end position="569"/>
    </location>
</feature>
<feature type="compositionally biased region" description="Low complexity" evidence="1">
    <location>
        <begin position="938"/>
        <end position="948"/>
    </location>
</feature>
<accession>A0AAW0C0N7</accession>
<name>A0AAW0C0N7_9AGAR</name>
<feature type="domain" description="DUF6589" evidence="2">
    <location>
        <begin position="393"/>
        <end position="855"/>
    </location>
</feature>